<keyword evidence="1" id="KW-1133">Transmembrane helix</keyword>
<dbReference type="AlphaFoldDB" id="A0A8G1UF97"/>
<comment type="caution">
    <text evidence="2">The sequence shown here is derived from an EMBL/GenBank/DDBJ whole genome shotgun (WGS) entry which is preliminary data.</text>
</comment>
<sequence>MMTQPPGPTPSPSFGDRPVTWQDLAAVAHGALTAWALHPQAGWLAAGLVGFTSPAGWALIRRR</sequence>
<keyword evidence="1" id="KW-0472">Membrane</keyword>
<gene>
    <name evidence="2" type="ORF">EDD39_1061</name>
</gene>
<protein>
    <submittedName>
        <fullName evidence="2">Uncharacterized protein</fullName>
    </submittedName>
</protein>
<accession>A0A8G1UF97</accession>
<name>A0A8G1UF97_9ACTN</name>
<evidence type="ECO:0000313" key="2">
    <source>
        <dbReference type="EMBL" id="ROR42926.1"/>
    </source>
</evidence>
<dbReference type="RefSeq" id="WP_100836979.1">
    <property type="nucleotide sequence ID" value="NZ_RJVJ01000001.1"/>
</dbReference>
<proteinExistence type="predicted"/>
<dbReference type="Proteomes" id="UP000267408">
    <property type="component" value="Unassembled WGS sequence"/>
</dbReference>
<feature type="transmembrane region" description="Helical" evidence="1">
    <location>
        <begin position="41"/>
        <end position="60"/>
    </location>
</feature>
<dbReference type="OrthoDB" id="4350909at2"/>
<evidence type="ECO:0000313" key="3">
    <source>
        <dbReference type="Proteomes" id="UP000267408"/>
    </source>
</evidence>
<dbReference type="EMBL" id="RJVJ01000001">
    <property type="protein sequence ID" value="ROR42926.1"/>
    <property type="molecule type" value="Genomic_DNA"/>
</dbReference>
<organism evidence="2 3">
    <name type="scientific">Kitasatospora cineracea</name>
    <dbReference type="NCBI Taxonomy" id="88074"/>
    <lineage>
        <taxon>Bacteria</taxon>
        <taxon>Bacillati</taxon>
        <taxon>Actinomycetota</taxon>
        <taxon>Actinomycetes</taxon>
        <taxon>Kitasatosporales</taxon>
        <taxon>Streptomycetaceae</taxon>
        <taxon>Kitasatospora</taxon>
    </lineage>
</organism>
<evidence type="ECO:0000256" key="1">
    <source>
        <dbReference type="SAM" id="Phobius"/>
    </source>
</evidence>
<keyword evidence="1" id="KW-0812">Transmembrane</keyword>
<reference evidence="2 3" key="1">
    <citation type="submission" date="2018-11" db="EMBL/GenBank/DDBJ databases">
        <title>Sequencing the genomes of 1000 actinobacteria strains.</title>
        <authorList>
            <person name="Klenk H.-P."/>
        </authorList>
    </citation>
    <scope>NUCLEOTIDE SEQUENCE [LARGE SCALE GENOMIC DNA]</scope>
    <source>
        <strain evidence="2 3">DSM 44780</strain>
    </source>
</reference>